<dbReference type="Proteomes" id="UP000467841">
    <property type="component" value="Unassembled WGS sequence"/>
</dbReference>
<dbReference type="OrthoDB" id="278338at2759"/>
<proteinExistence type="predicted"/>
<evidence type="ECO:0000313" key="1">
    <source>
        <dbReference type="EMBL" id="CAA7041318.1"/>
    </source>
</evidence>
<gene>
    <name evidence="1" type="ORF">MERR_LOCUS28553</name>
</gene>
<dbReference type="EMBL" id="CACVBM020001242">
    <property type="protein sequence ID" value="CAA7041318.1"/>
    <property type="molecule type" value="Genomic_DNA"/>
</dbReference>
<organism evidence="1 2">
    <name type="scientific">Microthlaspi erraticum</name>
    <dbReference type="NCBI Taxonomy" id="1685480"/>
    <lineage>
        <taxon>Eukaryota</taxon>
        <taxon>Viridiplantae</taxon>
        <taxon>Streptophyta</taxon>
        <taxon>Embryophyta</taxon>
        <taxon>Tracheophyta</taxon>
        <taxon>Spermatophyta</taxon>
        <taxon>Magnoliopsida</taxon>
        <taxon>eudicotyledons</taxon>
        <taxon>Gunneridae</taxon>
        <taxon>Pentapetalae</taxon>
        <taxon>rosids</taxon>
        <taxon>malvids</taxon>
        <taxon>Brassicales</taxon>
        <taxon>Brassicaceae</taxon>
        <taxon>Coluteocarpeae</taxon>
        <taxon>Microthlaspi</taxon>
    </lineage>
</organism>
<keyword evidence="2" id="KW-1185">Reference proteome</keyword>
<protein>
    <submittedName>
        <fullName evidence="1">Uncharacterized protein</fullName>
    </submittedName>
</protein>
<reference evidence="1" key="1">
    <citation type="submission" date="2020-01" db="EMBL/GenBank/DDBJ databases">
        <authorList>
            <person name="Mishra B."/>
        </authorList>
    </citation>
    <scope>NUCLEOTIDE SEQUENCE [LARGE SCALE GENOMIC DNA]</scope>
</reference>
<dbReference type="AlphaFoldDB" id="A0A6D2JMZ6"/>
<sequence>MPLGLYPEDDPIKIEFDKFRCMKEEIDVDSTYQDFMKRLFLLRQRKLLKCRKFDVERFKELERKWKMTSPSSWSASRHSDASIRNHVGIDLDLEDF</sequence>
<name>A0A6D2JMZ6_9BRAS</name>
<accession>A0A6D2JMZ6</accession>
<comment type="caution">
    <text evidence="1">The sequence shown here is derived from an EMBL/GenBank/DDBJ whole genome shotgun (WGS) entry which is preliminary data.</text>
</comment>
<evidence type="ECO:0000313" key="2">
    <source>
        <dbReference type="Proteomes" id="UP000467841"/>
    </source>
</evidence>